<dbReference type="EMBL" id="JAHDVG010000464">
    <property type="protein sequence ID" value="KAH1184975.1"/>
    <property type="molecule type" value="Genomic_DNA"/>
</dbReference>
<accession>A0A9D3XTM6</accession>
<evidence type="ECO:0000256" key="1">
    <source>
        <dbReference type="SAM" id="MobiDB-lite"/>
    </source>
</evidence>
<evidence type="ECO:0000313" key="2">
    <source>
        <dbReference type="EMBL" id="KAH1184975.1"/>
    </source>
</evidence>
<comment type="caution">
    <text evidence="2">The sequence shown here is derived from an EMBL/GenBank/DDBJ whole genome shotgun (WGS) entry which is preliminary data.</text>
</comment>
<gene>
    <name evidence="2" type="ORF">KIL84_012916</name>
</gene>
<dbReference type="AlphaFoldDB" id="A0A9D3XTM6"/>
<keyword evidence="3" id="KW-1185">Reference proteome</keyword>
<proteinExistence type="predicted"/>
<organism evidence="2 3">
    <name type="scientific">Mauremys mutica</name>
    <name type="common">yellowpond turtle</name>
    <dbReference type="NCBI Taxonomy" id="74926"/>
    <lineage>
        <taxon>Eukaryota</taxon>
        <taxon>Metazoa</taxon>
        <taxon>Chordata</taxon>
        <taxon>Craniata</taxon>
        <taxon>Vertebrata</taxon>
        <taxon>Euteleostomi</taxon>
        <taxon>Archelosauria</taxon>
        <taxon>Testudinata</taxon>
        <taxon>Testudines</taxon>
        <taxon>Cryptodira</taxon>
        <taxon>Durocryptodira</taxon>
        <taxon>Testudinoidea</taxon>
        <taxon>Geoemydidae</taxon>
        <taxon>Geoemydinae</taxon>
        <taxon>Mauremys</taxon>
    </lineage>
</organism>
<sequence>MGGGNGSPAPSYAPQLGPWSPQQSPASGSPQAAPEHRPRQRFATSNTTLRAELPHRPSHAGRQAILGLWGWEPGDVDFISDAQRESLSARCLSFPVRGVRMLLLLLALPWQARRPMGEKL</sequence>
<protein>
    <submittedName>
        <fullName evidence="2">Uncharacterized protein</fullName>
    </submittedName>
</protein>
<evidence type="ECO:0000313" key="3">
    <source>
        <dbReference type="Proteomes" id="UP000827986"/>
    </source>
</evidence>
<feature type="region of interest" description="Disordered" evidence="1">
    <location>
        <begin position="1"/>
        <end position="58"/>
    </location>
</feature>
<feature type="compositionally biased region" description="Low complexity" evidence="1">
    <location>
        <begin position="20"/>
        <end position="33"/>
    </location>
</feature>
<name>A0A9D3XTM6_9SAUR</name>
<dbReference type="Proteomes" id="UP000827986">
    <property type="component" value="Unassembled WGS sequence"/>
</dbReference>
<reference evidence="2" key="1">
    <citation type="submission" date="2021-09" db="EMBL/GenBank/DDBJ databases">
        <title>The genome of Mauremys mutica provides insights into the evolution of semi-aquatic lifestyle.</title>
        <authorList>
            <person name="Gong S."/>
            <person name="Gao Y."/>
        </authorList>
    </citation>
    <scope>NUCLEOTIDE SEQUENCE</scope>
    <source>
        <strain evidence="2">MM-2020</strain>
        <tissue evidence="2">Muscle</tissue>
    </source>
</reference>